<feature type="binding site" evidence="10">
    <location>
        <position position="202"/>
    </location>
    <ligand>
        <name>Ca(2+)</name>
        <dbReference type="ChEBI" id="CHEBI:29108"/>
        <label>3</label>
    </ligand>
</feature>
<feature type="binding site" evidence="10">
    <location>
        <position position="413"/>
    </location>
    <ligand>
        <name>Ca(2+)</name>
        <dbReference type="ChEBI" id="CHEBI:29108"/>
        <label>5</label>
    </ligand>
</feature>
<dbReference type="PIRSF" id="PIRSF001191">
    <property type="entry name" value="Peptidase_M10A_matrix"/>
    <property type="match status" value="1"/>
</dbReference>
<dbReference type="SMART" id="SM00235">
    <property type="entry name" value="ZnMc"/>
    <property type="match status" value="1"/>
</dbReference>
<gene>
    <name evidence="15" type="primary">Mmp16</name>
    <name evidence="15" type="ORF">Anas_12024</name>
</gene>
<feature type="binding site" evidence="10">
    <location>
        <position position="195"/>
    </location>
    <ligand>
        <name>Ca(2+)</name>
        <dbReference type="ChEBI" id="CHEBI:29108"/>
        <label>2</label>
    </ligand>
</feature>
<dbReference type="SMART" id="SM00120">
    <property type="entry name" value="HX"/>
    <property type="match status" value="2"/>
</dbReference>
<feature type="binding site" evidence="9">
    <location>
        <position position="223"/>
    </location>
    <ligand>
        <name>Zn(2+)</name>
        <dbReference type="ChEBI" id="CHEBI:29105"/>
        <label>2</label>
        <note>catalytic</note>
    </ligand>
</feature>
<feature type="binding site" evidence="10">
    <location>
        <position position="411"/>
    </location>
    <ligand>
        <name>Ca(2+)</name>
        <dbReference type="ChEBI" id="CHEBI:29108"/>
        <label>4</label>
    </ligand>
</feature>
<dbReference type="Gene3D" id="3.40.390.10">
    <property type="entry name" value="Collagenase (Catalytic Domain)"/>
    <property type="match status" value="1"/>
</dbReference>
<feature type="active site" evidence="8">
    <location>
        <position position="224"/>
    </location>
</feature>
<feature type="binding site" evidence="10">
    <location>
        <position position="184"/>
    </location>
    <ligand>
        <name>Zn(2+)</name>
        <dbReference type="ChEBI" id="CHEBI:29105"/>
        <label>1</label>
    </ligand>
</feature>
<keyword evidence="2" id="KW-0645">Protease</keyword>
<keyword evidence="5" id="KW-0378">Hydrolase</keyword>
<feature type="binding site" evidence="10">
    <location>
        <position position="241"/>
    </location>
    <ligand>
        <name>Zn(2+)</name>
        <dbReference type="ChEBI" id="CHEBI:29105"/>
        <label>2</label>
        <note>catalytic</note>
    </ligand>
</feature>
<dbReference type="Gene3D" id="2.110.10.10">
    <property type="entry name" value="Hemopexin-like domain"/>
    <property type="match status" value="1"/>
</dbReference>
<evidence type="ECO:0000256" key="11">
    <source>
        <dbReference type="PROSITE-ProRule" id="PRU01011"/>
    </source>
</evidence>
<evidence type="ECO:0000256" key="13">
    <source>
        <dbReference type="SAM" id="SignalP"/>
    </source>
</evidence>
<feature type="binding site" evidence="9">
    <location>
        <position position="233"/>
    </location>
    <ligand>
        <name>Zn(2+)</name>
        <dbReference type="ChEBI" id="CHEBI:29105"/>
        <label>2</label>
        <note>catalytic</note>
    </ligand>
</feature>
<feature type="region of interest" description="Disordered" evidence="12">
    <location>
        <begin position="269"/>
        <end position="297"/>
    </location>
</feature>
<protein>
    <submittedName>
        <fullName evidence="15">Matrix metalloproteinase-16</fullName>
    </submittedName>
</protein>
<evidence type="ECO:0000313" key="16">
    <source>
        <dbReference type="Proteomes" id="UP000326759"/>
    </source>
</evidence>
<accession>A0A5N5SNV1</accession>
<name>A0A5N5SNV1_9CRUS</name>
<feature type="binding site" evidence="10">
    <location>
        <position position="171"/>
    </location>
    <ligand>
        <name>Zn(2+)</name>
        <dbReference type="ChEBI" id="CHEBI:29105"/>
        <label>1</label>
    </ligand>
</feature>
<evidence type="ECO:0000256" key="12">
    <source>
        <dbReference type="SAM" id="MobiDB-lite"/>
    </source>
</evidence>
<feature type="binding site" evidence="10">
    <location>
        <position position="459"/>
    </location>
    <ligand>
        <name>Ca(2+)</name>
        <dbReference type="ChEBI" id="CHEBI:29108"/>
        <label>5</label>
    </ligand>
</feature>
<evidence type="ECO:0000259" key="14">
    <source>
        <dbReference type="SMART" id="SM00235"/>
    </source>
</evidence>
<evidence type="ECO:0000256" key="4">
    <source>
        <dbReference type="ARBA" id="ARBA00022729"/>
    </source>
</evidence>
<dbReference type="GO" id="GO:0030574">
    <property type="term" value="P:collagen catabolic process"/>
    <property type="evidence" value="ECO:0007669"/>
    <property type="project" value="TreeGrafter"/>
</dbReference>
<dbReference type="InterPro" id="IPR018487">
    <property type="entry name" value="Hemopexin-like_repeat"/>
</dbReference>
<evidence type="ECO:0000256" key="9">
    <source>
        <dbReference type="PIRSR" id="PIRSR001191-2"/>
    </source>
</evidence>
<dbReference type="GO" id="GO:0031012">
    <property type="term" value="C:extracellular matrix"/>
    <property type="evidence" value="ECO:0007669"/>
    <property type="project" value="InterPro"/>
</dbReference>
<keyword evidence="7" id="KW-0482">Metalloprotease</keyword>
<evidence type="ECO:0000256" key="6">
    <source>
        <dbReference type="ARBA" id="ARBA00022833"/>
    </source>
</evidence>
<dbReference type="InterPro" id="IPR006026">
    <property type="entry name" value="Peptidase_Metallo"/>
</dbReference>
<dbReference type="GO" id="GO:0008270">
    <property type="term" value="F:zinc ion binding"/>
    <property type="evidence" value="ECO:0007669"/>
    <property type="project" value="InterPro"/>
</dbReference>
<dbReference type="InterPro" id="IPR021190">
    <property type="entry name" value="Pept_M10A"/>
</dbReference>
<evidence type="ECO:0000256" key="2">
    <source>
        <dbReference type="ARBA" id="ARBA00022670"/>
    </source>
</evidence>
<dbReference type="AlphaFoldDB" id="A0A5N5SNV1"/>
<feature type="binding site" evidence="10">
    <location>
        <position position="176"/>
    </location>
    <ligand>
        <name>Ca(2+)</name>
        <dbReference type="ChEBI" id="CHEBI:29108"/>
        <label>3</label>
    </ligand>
</feature>
<keyword evidence="6 9" id="KW-0862">Zinc</keyword>
<feature type="repeat" description="Hemopexin" evidence="11">
    <location>
        <begin position="453"/>
        <end position="499"/>
    </location>
</feature>
<evidence type="ECO:0000256" key="5">
    <source>
        <dbReference type="ARBA" id="ARBA00022801"/>
    </source>
</evidence>
<dbReference type="CDD" id="cd04278">
    <property type="entry name" value="ZnMc_MMP"/>
    <property type="match status" value="1"/>
</dbReference>
<dbReference type="GO" id="GO:0006508">
    <property type="term" value="P:proteolysis"/>
    <property type="evidence" value="ECO:0007669"/>
    <property type="project" value="UniProtKB-KW"/>
</dbReference>
<sequence length="524" mass="60027">MVNYIFYAIIFSLIELSCTNLPNNSYPYYVNGSSQWSELDKTKNISVQPIVNTYLLSNKSVTVNDIVKPRKYFCGTSDEMVSSSLPYVASNSNSSRVKRYVLQGNKWEKLELTWAVVTNSRRSSVEDLSESEFSKALEVWSKASNLIFKRVNRFSTNIDIKVQFHTQNHGDGYPFDGNGGTLAHAFYPGSGLGGDVHFDDAEIFMRHGEVSENGVSFFITAAHEIGHSLGLRHSNEGKSLMAPFYNEFGEDFKLPYDDKLAIQSLYGNPEYDKPYSPPTPPTTTTSTTTTTTRKTTRRPIVFPSTYPTSRTFPPPLTTRKKFTTRKYTTRSYTTRRYTTPTPWVPFHYECKSNLCDGQFDAVTILGSEIMLFKEECVWRIFRHSYSKFELKQYRIDIMFPEIKRHGITRIDAAYTLERDEGIVMFINKTIIEVKTSENEAIKRNLQEINITTANRIDAAWRWGHNGHVYLLSGDQYWRLGADGNVQEDYPRNSAVWRGLPSNVSAAVTYKKQNIFLFRKSFLGI</sequence>
<dbReference type="GO" id="GO:0005615">
    <property type="term" value="C:extracellular space"/>
    <property type="evidence" value="ECO:0007669"/>
    <property type="project" value="TreeGrafter"/>
</dbReference>
<feature type="binding site" evidence="10">
    <location>
        <position position="202"/>
    </location>
    <ligand>
        <name>Ca(2+)</name>
        <dbReference type="ChEBI" id="CHEBI:29108"/>
        <label>1</label>
    </ligand>
</feature>
<dbReference type="Proteomes" id="UP000326759">
    <property type="component" value="Unassembled WGS sequence"/>
</dbReference>
<keyword evidence="16" id="KW-1185">Reference proteome</keyword>
<dbReference type="PROSITE" id="PS51642">
    <property type="entry name" value="HEMOPEXIN_2"/>
    <property type="match status" value="1"/>
</dbReference>
<dbReference type="OrthoDB" id="406838at2759"/>
<dbReference type="PRINTS" id="PR00138">
    <property type="entry name" value="MATRIXIN"/>
</dbReference>
<dbReference type="Pfam" id="PF00045">
    <property type="entry name" value="Hemopexin"/>
    <property type="match status" value="1"/>
</dbReference>
<organism evidence="15 16">
    <name type="scientific">Armadillidium nasatum</name>
    <dbReference type="NCBI Taxonomy" id="96803"/>
    <lineage>
        <taxon>Eukaryota</taxon>
        <taxon>Metazoa</taxon>
        <taxon>Ecdysozoa</taxon>
        <taxon>Arthropoda</taxon>
        <taxon>Crustacea</taxon>
        <taxon>Multicrustacea</taxon>
        <taxon>Malacostraca</taxon>
        <taxon>Eumalacostraca</taxon>
        <taxon>Peracarida</taxon>
        <taxon>Isopoda</taxon>
        <taxon>Oniscidea</taxon>
        <taxon>Crinocheta</taxon>
        <taxon>Armadillidiidae</taxon>
        <taxon>Armadillidium</taxon>
    </lineage>
</organism>
<feature type="binding site" evidence="10">
    <location>
        <position position="177"/>
    </location>
    <ligand>
        <name>Ca(2+)</name>
        <dbReference type="ChEBI" id="CHEBI:29108"/>
        <label>3</label>
    </ligand>
</feature>
<dbReference type="PANTHER" id="PTHR10201:SF291">
    <property type="entry name" value="MATRIX METALLOPROTEINASE 1, ISOFORM C-RELATED"/>
    <property type="match status" value="1"/>
</dbReference>
<keyword evidence="4 13" id="KW-0732">Signal</keyword>
<dbReference type="PANTHER" id="PTHR10201">
    <property type="entry name" value="MATRIX METALLOPROTEINASE"/>
    <property type="match status" value="1"/>
</dbReference>
<reference evidence="15 16" key="1">
    <citation type="journal article" date="2019" name="PLoS Biol.">
        <title>Sex chromosomes control vertical transmission of feminizing Wolbachia symbionts in an isopod.</title>
        <authorList>
            <person name="Becking T."/>
            <person name="Chebbi M.A."/>
            <person name="Giraud I."/>
            <person name="Moumen B."/>
            <person name="Laverre T."/>
            <person name="Caubet Y."/>
            <person name="Peccoud J."/>
            <person name="Gilbert C."/>
            <person name="Cordaux R."/>
        </authorList>
    </citation>
    <scope>NUCLEOTIDE SEQUENCE [LARGE SCALE GENOMIC DNA]</scope>
    <source>
        <strain evidence="15">ANa2</strain>
        <tissue evidence="15">Whole body excluding digestive tract and cuticle</tissue>
    </source>
</reference>
<dbReference type="GO" id="GO:0004222">
    <property type="term" value="F:metalloendopeptidase activity"/>
    <property type="evidence" value="ECO:0007669"/>
    <property type="project" value="InterPro"/>
</dbReference>
<dbReference type="SUPFAM" id="SSF50923">
    <property type="entry name" value="Hemopexin-like domain"/>
    <property type="match status" value="1"/>
</dbReference>
<comment type="caution">
    <text evidence="15">The sequence shown here is derived from an EMBL/GenBank/DDBJ whole genome shotgun (WGS) entry which is preliminary data.</text>
</comment>
<feature type="binding site" evidence="10">
    <location>
        <position position="360"/>
    </location>
    <ligand>
        <name>Ca(2+)</name>
        <dbReference type="ChEBI" id="CHEBI:29108"/>
        <label>4</label>
    </ligand>
</feature>
<dbReference type="SUPFAM" id="SSF55486">
    <property type="entry name" value="Metalloproteases ('zincins'), catalytic domain"/>
    <property type="match status" value="1"/>
</dbReference>
<dbReference type="InterPro" id="IPR033739">
    <property type="entry name" value="M10A_MMP"/>
</dbReference>
<keyword evidence="10" id="KW-0106">Calcium</keyword>
<evidence type="ECO:0000256" key="8">
    <source>
        <dbReference type="PIRSR" id="PIRSR001191-1"/>
    </source>
</evidence>
<feature type="binding site" evidence="9">
    <location>
        <position position="227"/>
    </location>
    <ligand>
        <name>Zn(2+)</name>
        <dbReference type="ChEBI" id="CHEBI:29105"/>
        <label>2</label>
        <note>catalytic</note>
    </ligand>
</feature>
<feature type="binding site" evidence="10">
    <location>
        <position position="193"/>
    </location>
    <ligand>
        <name>Ca(2+)</name>
        <dbReference type="ChEBI" id="CHEBI:29108"/>
        <label>2</label>
    </ligand>
</feature>
<feature type="chain" id="PRO_5024321169" evidence="13">
    <location>
        <begin position="20"/>
        <end position="524"/>
    </location>
</feature>
<dbReference type="InterPro" id="IPR036375">
    <property type="entry name" value="Hemopexin-like_dom_sf"/>
</dbReference>
<feature type="binding site" evidence="10">
    <location>
        <position position="159"/>
    </location>
    <ligand>
        <name>Ca(2+)</name>
        <dbReference type="ChEBI" id="CHEBI:29108"/>
        <label>2</label>
    </ligand>
</feature>
<comment type="cofactor">
    <cofactor evidence="10">
        <name>Ca(2+)</name>
        <dbReference type="ChEBI" id="CHEBI:29108"/>
    </cofactor>
    <text evidence="10">Can bind about 5 Ca(2+) ions per subunit.</text>
</comment>
<evidence type="ECO:0000256" key="1">
    <source>
        <dbReference type="ARBA" id="ARBA00010370"/>
    </source>
</evidence>
<feature type="binding site" evidence="10">
    <location>
        <position position="199"/>
    </location>
    <ligand>
        <name>Ca(2+)</name>
        <dbReference type="ChEBI" id="CHEBI:29108"/>
        <label>3</label>
    </ligand>
</feature>
<feature type="signal peptide" evidence="13">
    <location>
        <begin position="1"/>
        <end position="19"/>
    </location>
</feature>
<feature type="binding site" evidence="10">
    <location>
        <position position="197"/>
    </location>
    <ligand>
        <name>Zn(2+)</name>
        <dbReference type="ChEBI" id="CHEBI:29105"/>
        <label>1</label>
    </ligand>
</feature>
<dbReference type="Pfam" id="PF00413">
    <property type="entry name" value="Peptidase_M10"/>
    <property type="match status" value="1"/>
</dbReference>
<dbReference type="EMBL" id="SEYY01022149">
    <property type="protein sequence ID" value="KAB7495764.1"/>
    <property type="molecule type" value="Genomic_DNA"/>
</dbReference>
<evidence type="ECO:0000256" key="3">
    <source>
        <dbReference type="ARBA" id="ARBA00022723"/>
    </source>
</evidence>
<dbReference type="GO" id="GO:0030198">
    <property type="term" value="P:extracellular matrix organization"/>
    <property type="evidence" value="ECO:0007669"/>
    <property type="project" value="TreeGrafter"/>
</dbReference>
<comment type="similarity">
    <text evidence="1">Belongs to the peptidase M10A family.</text>
</comment>
<comment type="cofactor">
    <cofactor evidence="10">
        <name>Zn(2+)</name>
        <dbReference type="ChEBI" id="CHEBI:29105"/>
    </cofactor>
    <text evidence="10">Binds 2 Zn(2+) ions per subunit.</text>
</comment>
<evidence type="ECO:0000313" key="15">
    <source>
        <dbReference type="EMBL" id="KAB7495764.1"/>
    </source>
</evidence>
<dbReference type="InterPro" id="IPR001818">
    <property type="entry name" value="Pept_M10_metallopeptidase"/>
</dbReference>
<evidence type="ECO:0000256" key="7">
    <source>
        <dbReference type="ARBA" id="ARBA00023049"/>
    </source>
</evidence>
<feature type="domain" description="Peptidase metallopeptidase" evidence="14">
    <location>
        <begin position="103"/>
        <end position="268"/>
    </location>
</feature>
<dbReference type="InterPro" id="IPR024079">
    <property type="entry name" value="MetalloPept_cat_dom_sf"/>
</dbReference>
<evidence type="ECO:0000256" key="10">
    <source>
        <dbReference type="PIRSR" id="PIRSR621190-2"/>
    </source>
</evidence>
<feature type="compositionally biased region" description="Low complexity" evidence="12">
    <location>
        <begin position="282"/>
        <end position="293"/>
    </location>
</feature>
<proteinExistence type="inferred from homology"/>
<keyword evidence="3 9" id="KW-0479">Metal-binding</keyword>
<feature type="binding site" evidence="10">
    <location>
        <position position="200"/>
    </location>
    <ligand>
        <name>Ca(2+)</name>
        <dbReference type="ChEBI" id="CHEBI:29108"/>
        <label>1</label>
    </ligand>
</feature>
<feature type="binding site" evidence="10">
    <location>
        <position position="169"/>
    </location>
    <ligand>
        <name>Zn(2+)</name>
        <dbReference type="ChEBI" id="CHEBI:29105"/>
        <label>1</label>
    </ligand>
</feature>